<organism evidence="1 2">
    <name type="scientific">Helicobacter cinaedi</name>
    <dbReference type="NCBI Taxonomy" id="213"/>
    <lineage>
        <taxon>Bacteria</taxon>
        <taxon>Pseudomonadati</taxon>
        <taxon>Campylobacterota</taxon>
        <taxon>Epsilonproteobacteria</taxon>
        <taxon>Campylobacterales</taxon>
        <taxon>Helicobacteraceae</taxon>
        <taxon>Helicobacter</taxon>
    </lineage>
</organism>
<evidence type="ECO:0000313" key="2">
    <source>
        <dbReference type="Proteomes" id="UP000255103"/>
    </source>
</evidence>
<evidence type="ECO:0000313" key="1">
    <source>
        <dbReference type="EMBL" id="STP11738.1"/>
    </source>
</evidence>
<dbReference type="Proteomes" id="UP000255103">
    <property type="component" value="Unassembled WGS sequence"/>
</dbReference>
<dbReference type="RefSeq" id="WP_258864798.1">
    <property type="nucleotide sequence ID" value="NZ_UGHX01000001.1"/>
</dbReference>
<dbReference type="AlphaFoldDB" id="A0A377JUW8"/>
<sequence>MSANTYEQVRESITTNVVATIASSIKNQHAPFMRDIKAQNFERAFNPTNGNSWEGLNSLMLDIKKAEKNIQVMNGLQLKMPHFWVLQQRKLKQLKTLGKIRLLKSNISLKKS</sequence>
<dbReference type="EMBL" id="UGHX01000001">
    <property type="protein sequence ID" value="STP11738.1"/>
    <property type="molecule type" value="Genomic_DNA"/>
</dbReference>
<proteinExistence type="predicted"/>
<name>A0A377JUW8_9HELI</name>
<accession>A0A377JUW8</accession>
<gene>
    <name evidence="1" type="ORF">NCTC12219_01637</name>
</gene>
<reference evidence="1 2" key="1">
    <citation type="submission" date="2018-06" db="EMBL/GenBank/DDBJ databases">
        <authorList>
            <consortium name="Pathogen Informatics"/>
            <person name="Doyle S."/>
        </authorList>
    </citation>
    <scope>NUCLEOTIDE SEQUENCE [LARGE SCALE GENOMIC DNA]</scope>
    <source>
        <strain evidence="1 2">NCTC12219</strain>
    </source>
</reference>
<protein>
    <submittedName>
        <fullName evidence="1">Uncharacterized protein</fullName>
    </submittedName>
</protein>